<accession>A0A4Y1R501</accession>
<evidence type="ECO:0000313" key="1">
    <source>
        <dbReference type="EMBL" id="BBG99076.1"/>
    </source>
</evidence>
<dbReference type="AlphaFoldDB" id="A0A4Y1R501"/>
<name>A0A4Y1R501_PRUDU</name>
<protein>
    <submittedName>
        <fullName evidence="1">Zinc finger C-x8-C-x5-C-x3-H type family protein</fullName>
    </submittedName>
</protein>
<sequence>MWSYMMRIAAFVSICAFSPIKEQSAYIIRSSSMITSPGLEASSVSSPCQLRQVLRRSLIPWAKQHPRL</sequence>
<gene>
    <name evidence="1" type="ORF">Prudu_008657</name>
</gene>
<reference evidence="1" key="1">
    <citation type="journal article" date="2019" name="Science">
        <title>Mutation of a bHLH transcription factor allowed almond domestication.</title>
        <authorList>
            <person name="Sanchez-Perez R."/>
            <person name="Pavan S."/>
            <person name="Mazzeo R."/>
            <person name="Moldovan C."/>
            <person name="Aiese Cigliano R."/>
            <person name="Del Cueto J."/>
            <person name="Ricciardi F."/>
            <person name="Lotti C."/>
            <person name="Ricciardi L."/>
            <person name="Dicenta F."/>
            <person name="Lopez-Marques R.L."/>
            <person name="Lindberg Moller B."/>
        </authorList>
    </citation>
    <scope>NUCLEOTIDE SEQUENCE</scope>
</reference>
<organism evidence="1">
    <name type="scientific">Prunus dulcis</name>
    <name type="common">Almond</name>
    <name type="synonym">Amygdalus dulcis</name>
    <dbReference type="NCBI Taxonomy" id="3755"/>
    <lineage>
        <taxon>Eukaryota</taxon>
        <taxon>Viridiplantae</taxon>
        <taxon>Streptophyta</taxon>
        <taxon>Embryophyta</taxon>
        <taxon>Tracheophyta</taxon>
        <taxon>Spermatophyta</taxon>
        <taxon>Magnoliopsida</taxon>
        <taxon>eudicotyledons</taxon>
        <taxon>Gunneridae</taxon>
        <taxon>Pentapetalae</taxon>
        <taxon>rosids</taxon>
        <taxon>fabids</taxon>
        <taxon>Rosales</taxon>
        <taxon>Rosaceae</taxon>
        <taxon>Amygdaloideae</taxon>
        <taxon>Amygdaleae</taxon>
        <taxon>Prunus</taxon>
    </lineage>
</organism>
<dbReference type="EMBL" id="AP019299">
    <property type="protein sequence ID" value="BBG99076.1"/>
    <property type="molecule type" value="Genomic_DNA"/>
</dbReference>
<proteinExistence type="predicted"/>